<proteinExistence type="predicted"/>
<sequence>MLTLLNCFEPFLFKG</sequence>
<name>A0A0E9UC86_ANGAN</name>
<reference evidence="1" key="1">
    <citation type="submission" date="2014-11" db="EMBL/GenBank/DDBJ databases">
        <authorList>
            <person name="Amaro Gonzalez C."/>
        </authorList>
    </citation>
    <scope>NUCLEOTIDE SEQUENCE</scope>
</reference>
<dbReference type="EMBL" id="GBXM01045240">
    <property type="protein sequence ID" value="JAH63337.1"/>
    <property type="molecule type" value="Transcribed_RNA"/>
</dbReference>
<accession>A0A0E9UC86</accession>
<organism evidence="1">
    <name type="scientific">Anguilla anguilla</name>
    <name type="common">European freshwater eel</name>
    <name type="synonym">Muraena anguilla</name>
    <dbReference type="NCBI Taxonomy" id="7936"/>
    <lineage>
        <taxon>Eukaryota</taxon>
        <taxon>Metazoa</taxon>
        <taxon>Chordata</taxon>
        <taxon>Craniata</taxon>
        <taxon>Vertebrata</taxon>
        <taxon>Euteleostomi</taxon>
        <taxon>Actinopterygii</taxon>
        <taxon>Neopterygii</taxon>
        <taxon>Teleostei</taxon>
        <taxon>Anguilliformes</taxon>
        <taxon>Anguillidae</taxon>
        <taxon>Anguilla</taxon>
    </lineage>
</organism>
<evidence type="ECO:0000313" key="1">
    <source>
        <dbReference type="EMBL" id="JAH63337.1"/>
    </source>
</evidence>
<protein>
    <submittedName>
        <fullName evidence="1">Uncharacterized protein</fullName>
    </submittedName>
</protein>
<reference evidence="1" key="2">
    <citation type="journal article" date="2015" name="Fish Shellfish Immunol.">
        <title>Early steps in the European eel (Anguilla anguilla)-Vibrio vulnificus interaction in the gills: Role of the RtxA13 toxin.</title>
        <authorList>
            <person name="Callol A."/>
            <person name="Pajuelo D."/>
            <person name="Ebbesson L."/>
            <person name="Teles M."/>
            <person name="MacKenzie S."/>
            <person name="Amaro C."/>
        </authorList>
    </citation>
    <scope>NUCLEOTIDE SEQUENCE</scope>
</reference>